<feature type="compositionally biased region" description="Pro residues" evidence="1">
    <location>
        <begin position="523"/>
        <end position="532"/>
    </location>
</feature>
<dbReference type="HOGENOM" id="CLU_422716_0_0_1"/>
<sequence length="648" mass="67441">MRFPAFSIAFLASNFAKADFLLPESAGHVSVGLPNRISWSTDSVTGPISLFLVPAGAEDASASIFAIGSMVPKIPWMRILSVVSTNWMHSSNSKLWDVPMGSTRHSNYSGIIFLYTHVGLQNSQPGSELRRRVSAHVKKSSYGNDDFNSDDPANSDSNNSGTKSSKSGKNEGTEKFNSTETLTTKLESKETSKSVVLETSLSACSAVVTKTEYLCVSAANGSNIKTKSSDGSKSTSNLSSLAVYLDKPPKDISGSSKPTSLGFKGTSASNNTSSSKSTFQDSSLKHSYGFNSSSSSSSSEADFKKTHYSQSSSHSSSGEDSGSKYSASNSNSKDNSSSAYSYSGHESKGTKDSSGHKFGPKESNEDGHGHGNGSSSNSTSGHKSNSTLEHASTRTYCALVTSTTIIYMPFSRNTHTHETKTYTPNIHKTTLIQTSTIISTALESLFSISISAPLASISTLAASTTSIAAISTTATSTAQTTQVSKVSEISQLSSLAISESVKSIQSTPLFSASIIISSSTEPTTPPSMPTPPETINIASTTSTESTTPENPSSTDSITPPPSPPFPSQTATGTKFESETQTTALPPVTLTTLSSSTTSSSVYNLTILGGGMGTGTPLSVFTGGGSSHCGGLKGGIVMGVLMGVVGWIL</sequence>
<evidence type="ECO:0000256" key="1">
    <source>
        <dbReference type="SAM" id="MobiDB-lite"/>
    </source>
</evidence>
<dbReference type="OrthoDB" id="3562555at2759"/>
<name>G2YYR7_BOTF4</name>
<proteinExistence type="predicted"/>
<reference evidence="3" key="1">
    <citation type="journal article" date="2011" name="PLoS Genet.">
        <title>Genomic analysis of the necrotrophic fungal pathogens Sclerotinia sclerotiorum and Botrytis cinerea.</title>
        <authorList>
            <person name="Amselem J."/>
            <person name="Cuomo C.A."/>
            <person name="van Kan J.A."/>
            <person name="Viaud M."/>
            <person name="Benito E.P."/>
            <person name="Couloux A."/>
            <person name="Coutinho P.M."/>
            <person name="de Vries R.P."/>
            <person name="Dyer P.S."/>
            <person name="Fillinger S."/>
            <person name="Fournier E."/>
            <person name="Gout L."/>
            <person name="Hahn M."/>
            <person name="Kohn L."/>
            <person name="Lapalu N."/>
            <person name="Plummer K.M."/>
            <person name="Pradier J.M."/>
            <person name="Quevillon E."/>
            <person name="Sharon A."/>
            <person name="Simon A."/>
            <person name="ten Have A."/>
            <person name="Tudzynski B."/>
            <person name="Tudzynski P."/>
            <person name="Wincker P."/>
            <person name="Andrew M."/>
            <person name="Anthouard V."/>
            <person name="Beever R.E."/>
            <person name="Beffa R."/>
            <person name="Benoit I."/>
            <person name="Bouzid O."/>
            <person name="Brault B."/>
            <person name="Chen Z."/>
            <person name="Choquer M."/>
            <person name="Collemare J."/>
            <person name="Cotton P."/>
            <person name="Danchin E.G."/>
            <person name="Da Silva C."/>
            <person name="Gautier A."/>
            <person name="Giraud C."/>
            <person name="Giraud T."/>
            <person name="Gonzalez C."/>
            <person name="Grossetete S."/>
            <person name="Guldener U."/>
            <person name="Henrissat B."/>
            <person name="Howlett B.J."/>
            <person name="Kodira C."/>
            <person name="Kretschmer M."/>
            <person name="Lappartient A."/>
            <person name="Leroch M."/>
            <person name="Levis C."/>
            <person name="Mauceli E."/>
            <person name="Neuveglise C."/>
            <person name="Oeser B."/>
            <person name="Pearson M."/>
            <person name="Poulain J."/>
            <person name="Poussereau N."/>
            <person name="Quesneville H."/>
            <person name="Rascle C."/>
            <person name="Schumacher J."/>
            <person name="Segurens B."/>
            <person name="Sexton A."/>
            <person name="Silva E."/>
            <person name="Sirven C."/>
            <person name="Soanes D.M."/>
            <person name="Talbot N.J."/>
            <person name="Templeton M."/>
            <person name="Yandava C."/>
            <person name="Yarden O."/>
            <person name="Zeng Q."/>
            <person name="Rollins J.A."/>
            <person name="Lebrun M.H."/>
            <person name="Dickman M."/>
        </authorList>
    </citation>
    <scope>NUCLEOTIDE SEQUENCE [LARGE SCALE GENOMIC DNA]</scope>
    <source>
        <strain evidence="3">T4</strain>
    </source>
</reference>
<dbReference type="Proteomes" id="UP000008177">
    <property type="component" value="Unplaced contigs"/>
</dbReference>
<feature type="compositionally biased region" description="Low complexity" evidence="1">
    <location>
        <begin position="144"/>
        <end position="167"/>
    </location>
</feature>
<accession>G2YYR7</accession>
<feature type="region of interest" description="Disordered" evidence="1">
    <location>
        <begin position="140"/>
        <end position="180"/>
    </location>
</feature>
<dbReference type="InParanoid" id="G2YYR7"/>
<feature type="region of interest" description="Disordered" evidence="1">
    <location>
        <begin position="519"/>
        <end position="586"/>
    </location>
</feature>
<feature type="compositionally biased region" description="Low complexity" evidence="1">
    <location>
        <begin position="533"/>
        <end position="557"/>
    </location>
</feature>
<feature type="compositionally biased region" description="Polar residues" evidence="1">
    <location>
        <begin position="572"/>
        <end position="583"/>
    </location>
</feature>
<dbReference type="AlphaFoldDB" id="G2YYR7"/>
<evidence type="ECO:0000313" key="3">
    <source>
        <dbReference type="Proteomes" id="UP000008177"/>
    </source>
</evidence>
<feature type="compositionally biased region" description="Basic and acidic residues" evidence="1">
    <location>
        <begin position="345"/>
        <end position="369"/>
    </location>
</feature>
<feature type="compositionally biased region" description="Low complexity" evidence="1">
    <location>
        <begin position="266"/>
        <end position="282"/>
    </location>
</feature>
<organism evidence="2 3">
    <name type="scientific">Botryotinia fuckeliana (strain T4)</name>
    <name type="common">Noble rot fungus</name>
    <name type="synonym">Botrytis cinerea</name>
    <dbReference type="NCBI Taxonomy" id="999810"/>
    <lineage>
        <taxon>Eukaryota</taxon>
        <taxon>Fungi</taxon>
        <taxon>Dikarya</taxon>
        <taxon>Ascomycota</taxon>
        <taxon>Pezizomycotina</taxon>
        <taxon>Leotiomycetes</taxon>
        <taxon>Helotiales</taxon>
        <taxon>Sclerotiniaceae</taxon>
        <taxon>Botrytis</taxon>
    </lineage>
</organism>
<dbReference type="EMBL" id="FQ790362">
    <property type="protein sequence ID" value="CCD56765.1"/>
    <property type="molecule type" value="Genomic_DNA"/>
</dbReference>
<feature type="region of interest" description="Disordered" evidence="1">
    <location>
        <begin position="246"/>
        <end position="283"/>
    </location>
</feature>
<protein>
    <submittedName>
        <fullName evidence="2">Uncharacterized protein</fullName>
    </submittedName>
</protein>
<evidence type="ECO:0000313" key="2">
    <source>
        <dbReference type="EMBL" id="CCD56765.1"/>
    </source>
</evidence>
<dbReference type="STRING" id="999810.G2YYR7"/>
<gene>
    <name evidence="2" type="ORF">BofuT4_P140270.1</name>
</gene>
<feature type="compositionally biased region" description="Low complexity" evidence="1">
    <location>
        <begin position="373"/>
        <end position="386"/>
    </location>
</feature>
<feature type="compositionally biased region" description="Low complexity" evidence="1">
    <location>
        <begin position="309"/>
        <end position="344"/>
    </location>
</feature>
<feature type="region of interest" description="Disordered" evidence="1">
    <location>
        <begin position="305"/>
        <end position="388"/>
    </location>
</feature>